<evidence type="ECO:0000256" key="3">
    <source>
        <dbReference type="ARBA" id="ARBA00023002"/>
    </source>
</evidence>
<accession>A0A538S6G4</accession>
<dbReference type="NCBIfam" id="NF006914">
    <property type="entry name" value="PRK09404.1"/>
    <property type="match status" value="1"/>
</dbReference>
<dbReference type="GO" id="GO:0045252">
    <property type="term" value="C:oxoglutarate dehydrogenase complex"/>
    <property type="evidence" value="ECO:0007669"/>
    <property type="project" value="TreeGrafter"/>
</dbReference>
<dbReference type="SMART" id="SM00861">
    <property type="entry name" value="Transket_pyr"/>
    <property type="match status" value="1"/>
</dbReference>
<dbReference type="Pfam" id="PF16078">
    <property type="entry name" value="2-oxogl_dehyd_N"/>
    <property type="match status" value="1"/>
</dbReference>
<dbReference type="Gene3D" id="3.40.50.12470">
    <property type="match status" value="1"/>
</dbReference>
<dbReference type="CDD" id="cd02016">
    <property type="entry name" value="TPP_E1_OGDC_like"/>
    <property type="match status" value="1"/>
</dbReference>
<evidence type="ECO:0000259" key="6">
    <source>
        <dbReference type="SMART" id="SM00861"/>
    </source>
</evidence>
<dbReference type="GO" id="GO:0030976">
    <property type="term" value="F:thiamine pyrophosphate binding"/>
    <property type="evidence" value="ECO:0007669"/>
    <property type="project" value="InterPro"/>
</dbReference>
<dbReference type="NCBIfam" id="TIGR00239">
    <property type="entry name" value="2oxo_dh_E1"/>
    <property type="match status" value="1"/>
</dbReference>
<dbReference type="InterPro" id="IPR011603">
    <property type="entry name" value="2oxoglutarate_DH_E1"/>
</dbReference>
<comment type="caution">
    <text evidence="7">The sequence shown here is derived from an EMBL/GenBank/DDBJ whole genome shotgun (WGS) entry which is preliminary data.</text>
</comment>
<dbReference type="InterPro" id="IPR005475">
    <property type="entry name" value="Transketolase-like_Pyr-bd"/>
</dbReference>
<dbReference type="NCBIfam" id="NF008907">
    <property type="entry name" value="PRK12270.1"/>
    <property type="match status" value="1"/>
</dbReference>
<dbReference type="EC" id="1.2.4.2" evidence="2"/>
<dbReference type="Gene3D" id="3.40.50.970">
    <property type="match status" value="1"/>
</dbReference>
<keyword evidence="3 7" id="KW-0560">Oxidoreductase</keyword>
<dbReference type="PANTHER" id="PTHR23152:SF4">
    <property type="entry name" value="2-OXOADIPATE DEHYDROGENASE COMPLEX COMPONENT E1"/>
    <property type="match status" value="1"/>
</dbReference>
<name>A0A538S6G4_UNCEI</name>
<dbReference type="InterPro" id="IPR032106">
    <property type="entry name" value="2-oxogl_dehyd_N"/>
</dbReference>
<dbReference type="InterPro" id="IPR042179">
    <property type="entry name" value="KGD_C_sf"/>
</dbReference>
<dbReference type="Proteomes" id="UP000317716">
    <property type="component" value="Unassembled WGS sequence"/>
</dbReference>
<evidence type="ECO:0000256" key="4">
    <source>
        <dbReference type="ARBA" id="ARBA00023052"/>
    </source>
</evidence>
<feature type="region of interest" description="Disordered" evidence="5">
    <location>
        <begin position="904"/>
        <end position="943"/>
    </location>
</feature>
<dbReference type="SUPFAM" id="SSF52518">
    <property type="entry name" value="Thiamin diphosphate-binding fold (THDP-binding)"/>
    <property type="match status" value="2"/>
</dbReference>
<dbReference type="Gene3D" id="3.40.50.11610">
    <property type="entry name" value="Multifunctional 2-oxoglutarate metabolism enzyme, C-terminal domain"/>
    <property type="match status" value="1"/>
</dbReference>
<dbReference type="Pfam" id="PF02779">
    <property type="entry name" value="Transket_pyr"/>
    <property type="match status" value="1"/>
</dbReference>
<evidence type="ECO:0000313" key="7">
    <source>
        <dbReference type="EMBL" id="TMQ46916.1"/>
    </source>
</evidence>
<sequence>MHKRLDSIQRANLAYIEEMYARYREDPASVPEEWALFFAGFDFAERQPAVAPAAHVQGQPSAEAFGLVQHFRVFGHLAAHIDPLGPPPAETLLDPARFGFGAADLDREVSAAPMEGEFRGTLRELIAALRETYCGTIGVEYMTITDLERRKWLQEQMEPCRNHPVLPPDERTRILRQILAADRFEEFLHVRYPGQKRFSLEGASALVPMLDALVEAAAAIGVEQLVIGMPHRGRLNVLAHVLDKPLELIFSEFESSFLPEDIQGHGDVKYHMGYSSNHATQSGRIVHLDLNYNPSHLEFVNPVVLGALRARQDRMRDPERARGVPVLIHGDAGFAGEGIVPETLEMAQLENYRTGGTIHIIVNNQVGFTTSPEDGRASRYVTDVARLEDAPVFHVNGDDPEAAVHAIRLALGYRDRFRRDAFVDLVCYRKHGHNELDDPTFTQPVLYQKIAAHTPASSRYAARLTAEGVLDEAGRQAIEREIEGALREAHARRSAEDFANGEGRLGGAWQGFEWAGSDWSAPTAVPRATIERVLKDAARLPSDFHPHPKVAKLLEDRIRMIAEDRVDWGCAEALAMGTLLLEGFGVRLSGQDTGRGTFSHRHAVLHDHENGRRYVPLQHMSAEQGRFQVFDSLLSEAAVLGFEYGYSTADPRTLVIWEAQFGDFANVAQVYIDQFLASAESKWRRMSGMTLLLPHGYEGQGPEHSSARLERFLELCADGNMQVCNLTTPAQLFHALRRQMHRNFRKPLVIMSPKSLLRHKLAVSAVRELTADAFRTVIDEQAVADPHAVRTLLLAAGRICYPLLEARAQRGRSDIALVRVEQLYPFPADELREVFKRYPRAGDLRWVQEEPANMGAWRNLRHRLEAILPEGATLSLIARQDAPTPATGYYQMHVEQEQGLIERAFGAPAEPHSAPAADEPAASAAPPAPARHREAPAGARGTP</sequence>
<organism evidence="7 8">
    <name type="scientific">Eiseniibacteriota bacterium</name>
    <dbReference type="NCBI Taxonomy" id="2212470"/>
    <lineage>
        <taxon>Bacteria</taxon>
        <taxon>Candidatus Eiseniibacteriota</taxon>
    </lineage>
</organism>
<reference evidence="7 8" key="1">
    <citation type="journal article" date="2019" name="Nat. Microbiol.">
        <title>Mediterranean grassland soil C-N compound turnover is dependent on rainfall and depth, and is mediated by genomically divergent microorganisms.</title>
        <authorList>
            <person name="Diamond S."/>
            <person name="Andeer P.F."/>
            <person name="Li Z."/>
            <person name="Crits-Christoph A."/>
            <person name="Burstein D."/>
            <person name="Anantharaman K."/>
            <person name="Lane K.R."/>
            <person name="Thomas B.C."/>
            <person name="Pan C."/>
            <person name="Northen T.R."/>
            <person name="Banfield J.F."/>
        </authorList>
    </citation>
    <scope>NUCLEOTIDE SEQUENCE [LARGE SCALE GENOMIC DNA]</scope>
    <source>
        <strain evidence="7">WS_2</strain>
    </source>
</reference>
<dbReference type="PANTHER" id="PTHR23152">
    <property type="entry name" value="2-OXOGLUTARATE DEHYDROGENASE"/>
    <property type="match status" value="1"/>
</dbReference>
<protein>
    <recommendedName>
        <fullName evidence="2">oxoglutarate dehydrogenase (succinyl-transferring)</fullName>
        <ecNumber evidence="2">1.2.4.2</ecNumber>
    </recommendedName>
</protein>
<dbReference type="PIRSF" id="PIRSF000157">
    <property type="entry name" value="Oxoglu_dh_E1"/>
    <property type="match status" value="1"/>
</dbReference>
<dbReference type="Gene3D" id="1.10.287.1150">
    <property type="entry name" value="TPP helical domain"/>
    <property type="match status" value="1"/>
</dbReference>
<gene>
    <name evidence="7" type="ORF">E6K72_14500</name>
</gene>
<dbReference type="GO" id="GO:0005829">
    <property type="term" value="C:cytosol"/>
    <property type="evidence" value="ECO:0007669"/>
    <property type="project" value="TreeGrafter"/>
</dbReference>
<feature type="domain" description="Transketolase-like pyrimidine-binding" evidence="6">
    <location>
        <begin position="566"/>
        <end position="759"/>
    </location>
</feature>
<dbReference type="AlphaFoldDB" id="A0A538S6G4"/>
<proteinExistence type="predicted"/>
<dbReference type="GO" id="GO:0004591">
    <property type="term" value="F:oxoglutarate dehydrogenase (succinyl-transferring) activity"/>
    <property type="evidence" value="ECO:0007669"/>
    <property type="project" value="UniProtKB-EC"/>
</dbReference>
<dbReference type="InterPro" id="IPR001017">
    <property type="entry name" value="DH_E1"/>
</dbReference>
<feature type="compositionally biased region" description="Low complexity" evidence="5">
    <location>
        <begin position="906"/>
        <end position="925"/>
    </location>
</feature>
<dbReference type="GO" id="GO:0006099">
    <property type="term" value="P:tricarboxylic acid cycle"/>
    <property type="evidence" value="ECO:0007669"/>
    <property type="project" value="TreeGrafter"/>
</dbReference>
<dbReference type="EMBL" id="VBOS01000562">
    <property type="protein sequence ID" value="TMQ46916.1"/>
    <property type="molecule type" value="Genomic_DNA"/>
</dbReference>
<dbReference type="InterPro" id="IPR029061">
    <property type="entry name" value="THDP-binding"/>
</dbReference>
<evidence type="ECO:0000256" key="2">
    <source>
        <dbReference type="ARBA" id="ARBA00012280"/>
    </source>
</evidence>
<evidence type="ECO:0000256" key="5">
    <source>
        <dbReference type="SAM" id="MobiDB-lite"/>
    </source>
</evidence>
<keyword evidence="4" id="KW-0786">Thiamine pyrophosphate</keyword>
<evidence type="ECO:0000256" key="1">
    <source>
        <dbReference type="ARBA" id="ARBA00001964"/>
    </source>
</evidence>
<evidence type="ECO:0000313" key="8">
    <source>
        <dbReference type="Proteomes" id="UP000317716"/>
    </source>
</evidence>
<dbReference type="Pfam" id="PF16870">
    <property type="entry name" value="OxoGdeHyase_C"/>
    <property type="match status" value="1"/>
</dbReference>
<comment type="cofactor">
    <cofactor evidence="1">
        <name>thiamine diphosphate</name>
        <dbReference type="ChEBI" id="CHEBI:58937"/>
    </cofactor>
</comment>
<dbReference type="Pfam" id="PF00676">
    <property type="entry name" value="E1_dh"/>
    <property type="match status" value="1"/>
</dbReference>
<dbReference type="InterPro" id="IPR031717">
    <property type="entry name" value="ODO-1/KGD_C"/>
</dbReference>